<sequence>MPRSIALARLLATRQVLTLAQRSANQLTCVNSDFNPAKYTLSAFAIGDWGITVNQDSCCTRSATYNDFDVNAEDIVANLMDQ</sequence>
<comment type="caution">
    <text evidence="2">The sequence shown here is derived from an EMBL/GenBank/DDBJ whole genome shotgun (WGS) entry which is preliminary data.</text>
</comment>
<protein>
    <submittedName>
        <fullName evidence="2">Unnamed protein product</fullName>
    </submittedName>
</protein>
<dbReference type="Proteomes" id="UP001165121">
    <property type="component" value="Unassembled WGS sequence"/>
</dbReference>
<feature type="signal peptide" evidence="1">
    <location>
        <begin position="1"/>
        <end position="20"/>
    </location>
</feature>
<evidence type="ECO:0000313" key="3">
    <source>
        <dbReference type="Proteomes" id="UP001165121"/>
    </source>
</evidence>
<name>A0A9W7D6I0_9STRA</name>
<dbReference type="AlphaFoldDB" id="A0A9W7D6I0"/>
<accession>A0A9W7D6I0</accession>
<dbReference type="EMBL" id="BSXT01004492">
    <property type="protein sequence ID" value="GMF58037.1"/>
    <property type="molecule type" value="Genomic_DNA"/>
</dbReference>
<gene>
    <name evidence="2" type="ORF">Pfra01_002489600</name>
</gene>
<evidence type="ECO:0000313" key="2">
    <source>
        <dbReference type="EMBL" id="GMF58037.1"/>
    </source>
</evidence>
<keyword evidence="3" id="KW-1185">Reference proteome</keyword>
<dbReference type="OrthoDB" id="128120at2759"/>
<proteinExistence type="predicted"/>
<organism evidence="2 3">
    <name type="scientific">Phytophthora fragariaefolia</name>
    <dbReference type="NCBI Taxonomy" id="1490495"/>
    <lineage>
        <taxon>Eukaryota</taxon>
        <taxon>Sar</taxon>
        <taxon>Stramenopiles</taxon>
        <taxon>Oomycota</taxon>
        <taxon>Peronosporomycetes</taxon>
        <taxon>Peronosporales</taxon>
        <taxon>Peronosporaceae</taxon>
        <taxon>Phytophthora</taxon>
    </lineage>
</organism>
<keyword evidence="1" id="KW-0732">Signal</keyword>
<evidence type="ECO:0000256" key="1">
    <source>
        <dbReference type="SAM" id="SignalP"/>
    </source>
</evidence>
<reference evidence="2" key="1">
    <citation type="submission" date="2023-04" db="EMBL/GenBank/DDBJ databases">
        <title>Phytophthora fragariaefolia NBRC 109709.</title>
        <authorList>
            <person name="Ichikawa N."/>
            <person name="Sato H."/>
            <person name="Tonouchi N."/>
        </authorList>
    </citation>
    <scope>NUCLEOTIDE SEQUENCE</scope>
    <source>
        <strain evidence="2">NBRC 109709</strain>
    </source>
</reference>
<feature type="chain" id="PRO_5040842616" evidence="1">
    <location>
        <begin position="21"/>
        <end position="82"/>
    </location>
</feature>